<organism evidence="3 4">
    <name type="scientific">Rhododendron griersonianum</name>
    <dbReference type="NCBI Taxonomy" id="479676"/>
    <lineage>
        <taxon>Eukaryota</taxon>
        <taxon>Viridiplantae</taxon>
        <taxon>Streptophyta</taxon>
        <taxon>Embryophyta</taxon>
        <taxon>Tracheophyta</taxon>
        <taxon>Spermatophyta</taxon>
        <taxon>Magnoliopsida</taxon>
        <taxon>eudicotyledons</taxon>
        <taxon>Gunneridae</taxon>
        <taxon>Pentapetalae</taxon>
        <taxon>asterids</taxon>
        <taxon>Ericales</taxon>
        <taxon>Ericaceae</taxon>
        <taxon>Ericoideae</taxon>
        <taxon>Rhodoreae</taxon>
        <taxon>Rhododendron</taxon>
    </lineage>
</organism>
<protein>
    <recommendedName>
        <fullName evidence="2">START domain-containing protein</fullName>
    </recommendedName>
</protein>
<evidence type="ECO:0000259" key="2">
    <source>
        <dbReference type="PROSITE" id="PS50848"/>
    </source>
</evidence>
<dbReference type="AlphaFoldDB" id="A0AAV6JCS3"/>
<accession>A0AAV6JCS3</accession>
<dbReference type="GO" id="GO:0008289">
    <property type="term" value="F:lipid binding"/>
    <property type="evidence" value="ECO:0007669"/>
    <property type="project" value="InterPro"/>
</dbReference>
<comment type="caution">
    <text evidence="3">The sequence shown here is derived from an EMBL/GenBank/DDBJ whole genome shotgun (WGS) entry which is preliminary data.</text>
</comment>
<reference evidence="3" key="1">
    <citation type="submission" date="2020-08" db="EMBL/GenBank/DDBJ databases">
        <title>Plant Genome Project.</title>
        <authorList>
            <person name="Zhang R.-G."/>
        </authorList>
    </citation>
    <scope>NUCLEOTIDE SEQUENCE</scope>
    <source>
        <strain evidence="3">WSP0</strain>
        <tissue evidence="3">Leaf</tissue>
    </source>
</reference>
<keyword evidence="1" id="KW-1133">Transmembrane helix</keyword>
<dbReference type="PANTHER" id="PTHR19308">
    <property type="entry name" value="PHOSPHATIDYLCHOLINE TRANSFER PROTEIN"/>
    <property type="match status" value="1"/>
</dbReference>
<dbReference type="InterPro" id="IPR051213">
    <property type="entry name" value="START_lipid_transfer"/>
</dbReference>
<dbReference type="PROSITE" id="PS50848">
    <property type="entry name" value="START"/>
    <property type="match status" value="1"/>
</dbReference>
<evidence type="ECO:0000256" key="1">
    <source>
        <dbReference type="SAM" id="Phobius"/>
    </source>
</evidence>
<name>A0AAV6JCS3_9ERIC</name>
<evidence type="ECO:0000313" key="4">
    <source>
        <dbReference type="Proteomes" id="UP000823749"/>
    </source>
</evidence>
<dbReference type="EMBL" id="JACTNZ010000008">
    <property type="protein sequence ID" value="KAG5538162.1"/>
    <property type="molecule type" value="Genomic_DNA"/>
</dbReference>
<dbReference type="GO" id="GO:0005737">
    <property type="term" value="C:cytoplasm"/>
    <property type="evidence" value="ECO:0007669"/>
    <property type="project" value="UniProtKB-ARBA"/>
</dbReference>
<dbReference type="SUPFAM" id="SSF55961">
    <property type="entry name" value="Bet v1-like"/>
    <property type="match status" value="1"/>
</dbReference>
<dbReference type="Proteomes" id="UP000823749">
    <property type="component" value="Chromosome 8"/>
</dbReference>
<dbReference type="Gene3D" id="3.30.530.20">
    <property type="match status" value="1"/>
</dbReference>
<keyword evidence="1" id="KW-0812">Transmembrane</keyword>
<dbReference type="InterPro" id="IPR002913">
    <property type="entry name" value="START_lipid-bd_dom"/>
</dbReference>
<dbReference type="PANTHER" id="PTHR19308:SF13">
    <property type="entry name" value="OS02G0468400 PROTEIN"/>
    <property type="match status" value="1"/>
</dbReference>
<evidence type="ECO:0000313" key="3">
    <source>
        <dbReference type="EMBL" id="KAG5538162.1"/>
    </source>
</evidence>
<keyword evidence="1" id="KW-0472">Membrane</keyword>
<proteinExistence type="predicted"/>
<feature type="domain" description="START" evidence="2">
    <location>
        <begin position="128"/>
        <end position="248"/>
    </location>
</feature>
<keyword evidence="4" id="KW-1185">Reference proteome</keyword>
<dbReference type="InterPro" id="IPR023393">
    <property type="entry name" value="START-like_dom_sf"/>
</dbReference>
<feature type="transmembrane region" description="Helical" evidence="1">
    <location>
        <begin position="34"/>
        <end position="56"/>
    </location>
</feature>
<sequence>MFGRMVKPEGSAQEFWGEDKIGGRCGWGSYTVEVLLLILIFQLAAKIWFLLGGSFLSTIITRFRSAAAIVVFPASNNNHSLKLKNPTVSPSKDHPHKYNHRVSEAISDLDLRNLIDSLDEKSYELEKWDTVIDRQQNLLAYSAKSCKPKDGPLKYLSVTIFENCSAEKLRNFYMDNEYRKNWDKTLAVHEQLEVDESNGTEIGRIIKKFPLLTAREYILAWRVWEAKDGTFYCFSKDAMNTFAVVSVSPLPFSYTAAVCLLVLHVMHYDGKKTVVLYKEKTVNILWPQDRRSMYVLNSSNLVGESGKALPGRNACEIKMVHQEDAGLNAEMAKLAFSKGIWSYVCKMDHALSQYSAVKCLQSSLGVTAVTLIQQVPEELNSLAHISGPAYPENSATNCGQIACEGSERKFLKRPSNKLMAKGLILLGGAFCVSHGHSNLGAKVACAYILTKLTKRGASINQSRQA</sequence>
<gene>
    <name evidence="3" type="ORF">RHGRI_025289</name>
</gene>